<comment type="caution">
    <text evidence="3">The sequence shown here is derived from an EMBL/GenBank/DDBJ whole genome shotgun (WGS) entry which is preliminary data.</text>
</comment>
<dbReference type="InterPro" id="IPR028087">
    <property type="entry name" value="Tad_N"/>
</dbReference>
<evidence type="ECO:0000259" key="2">
    <source>
        <dbReference type="Pfam" id="PF13519"/>
    </source>
</evidence>
<name>A0A3L7JF04_9HYPH</name>
<dbReference type="InterPro" id="IPR036465">
    <property type="entry name" value="vWFA_dom_sf"/>
</dbReference>
<protein>
    <submittedName>
        <fullName evidence="3">VWA domain-containing protein</fullName>
    </submittedName>
</protein>
<dbReference type="EMBL" id="RCWN01000001">
    <property type="protein sequence ID" value="RLQ89060.1"/>
    <property type="molecule type" value="Genomic_DNA"/>
</dbReference>
<dbReference type="AlphaFoldDB" id="A0A3L7JF04"/>
<dbReference type="Proteomes" id="UP000281094">
    <property type="component" value="Unassembled WGS sequence"/>
</dbReference>
<proteinExistence type="predicted"/>
<evidence type="ECO:0000313" key="4">
    <source>
        <dbReference type="Proteomes" id="UP000281094"/>
    </source>
</evidence>
<dbReference type="Pfam" id="PF13519">
    <property type="entry name" value="VWA_2"/>
    <property type="match status" value="1"/>
</dbReference>
<organism evidence="3 4">
    <name type="scientific">Notoacmeibacter ruber</name>
    <dbReference type="NCBI Taxonomy" id="2670375"/>
    <lineage>
        <taxon>Bacteria</taxon>
        <taxon>Pseudomonadati</taxon>
        <taxon>Pseudomonadota</taxon>
        <taxon>Alphaproteobacteria</taxon>
        <taxon>Hyphomicrobiales</taxon>
        <taxon>Notoacmeibacteraceae</taxon>
        <taxon>Notoacmeibacter</taxon>
    </lineage>
</organism>
<feature type="domain" description="Putative Flp pilus-assembly TadG-like N-terminal" evidence="1">
    <location>
        <begin position="30"/>
        <end position="71"/>
    </location>
</feature>
<evidence type="ECO:0000259" key="1">
    <source>
        <dbReference type="Pfam" id="PF13400"/>
    </source>
</evidence>
<dbReference type="RefSeq" id="WP_121646027.1">
    <property type="nucleotide sequence ID" value="NZ_RCWN01000001.1"/>
</dbReference>
<dbReference type="SUPFAM" id="SSF53300">
    <property type="entry name" value="vWA-like"/>
    <property type="match status" value="1"/>
</dbReference>
<evidence type="ECO:0000313" key="3">
    <source>
        <dbReference type="EMBL" id="RLQ89060.1"/>
    </source>
</evidence>
<feature type="domain" description="VWFA" evidence="2">
    <location>
        <begin position="159"/>
        <end position="216"/>
    </location>
</feature>
<accession>A0A3L7JF04</accession>
<sequence>MKRWTIIMRHDLFSAFRSFLGDRRANFGIMTALLVVPLLIAVTIPIDTVRALSVRTVVRQASDAAALAAATSNLPSKVARKDLADAVFQSNLSAAQLDLNISSAQLKESSSAGGSEPDTFTYEVVATVGDGATILPIGTLFEANIASVVKTGNQKIDIALVLDNSGSMRERDGTSSTRMAELQTAANAFVDQFSGNNQVKMAVVPFDSQVRVNTTVGIGDVINPYEEVNCEEDFESGTPELEMCLENQTTTTYTEEITTTPEFEMDCSLLTGATSYETQWCNSGKLGFNLPEEEQGRWVVGSERGTECVEWGWYWFTRYCKRERYTDTYELDSRVYVAEKKSNGRYQIARYSGTCQANRSYNQGDWTPCGTVHSYERIIFDQPEPAPVTQTVTRTVTAFSNGPRQDKDESDPTRTPDADLIYTGTETYDGCYTDRAQPYDITGYTMPNPNTETKLRRAQCANDSLSYTAGLTNQHHTVKSTIDGMTPAGWTNITIGMAWGMEALSQTPPLTGARSSNTTRKIIVLMTDGENTQNYWKNVNVRMGNRWVVSQTVLNSINARTLAACQTAKDQGVEIYTVNLVDADSSLLSQCATDPANALTAIRGGLEDAFKDVANQIKRTYLAG</sequence>
<dbReference type="Gene3D" id="3.40.50.410">
    <property type="entry name" value="von Willebrand factor, type A domain"/>
    <property type="match status" value="2"/>
</dbReference>
<gene>
    <name evidence="3" type="ORF">D8780_13260</name>
</gene>
<keyword evidence="4" id="KW-1185">Reference proteome</keyword>
<reference evidence="3 4" key="1">
    <citation type="submission" date="2018-10" db="EMBL/GenBank/DDBJ databases">
        <title>Notoacmeibacter sp. M2BS9Y-3-1, whole genome shotgun sequence.</title>
        <authorList>
            <person name="Tuo L."/>
        </authorList>
    </citation>
    <scope>NUCLEOTIDE SEQUENCE [LARGE SCALE GENOMIC DNA]</scope>
    <source>
        <strain evidence="3 4">M2BS9Y-3-1</strain>
    </source>
</reference>
<dbReference type="Pfam" id="PF13400">
    <property type="entry name" value="Tad"/>
    <property type="match status" value="1"/>
</dbReference>
<dbReference type="InterPro" id="IPR002035">
    <property type="entry name" value="VWF_A"/>
</dbReference>